<dbReference type="EMBL" id="BMEL01000003">
    <property type="protein sequence ID" value="GGF25016.1"/>
    <property type="molecule type" value="Genomic_DNA"/>
</dbReference>
<dbReference type="InterPro" id="IPR051908">
    <property type="entry name" value="Ribosomal_N-acetyltransferase"/>
</dbReference>
<dbReference type="Pfam" id="PF13302">
    <property type="entry name" value="Acetyltransf_3"/>
    <property type="match status" value="1"/>
</dbReference>
<dbReference type="PROSITE" id="PS51186">
    <property type="entry name" value="GNAT"/>
    <property type="match status" value="1"/>
</dbReference>
<dbReference type="SUPFAM" id="SSF55729">
    <property type="entry name" value="Acyl-CoA N-acyltransferases (Nat)"/>
    <property type="match status" value="1"/>
</dbReference>
<dbReference type="Proteomes" id="UP000660110">
    <property type="component" value="Unassembled WGS sequence"/>
</dbReference>
<feature type="domain" description="N-acetyltransferase" evidence="1">
    <location>
        <begin position="10"/>
        <end position="176"/>
    </location>
</feature>
<dbReference type="InterPro" id="IPR016181">
    <property type="entry name" value="Acyl_CoA_acyltransferase"/>
</dbReference>
<protein>
    <submittedName>
        <fullName evidence="2">Ribosomal-protein-serine acetyltransferase</fullName>
    </submittedName>
</protein>
<evidence type="ECO:0000313" key="2">
    <source>
        <dbReference type="EMBL" id="GGF25016.1"/>
    </source>
</evidence>
<dbReference type="RefSeq" id="WP_188377841.1">
    <property type="nucleotide sequence ID" value="NZ_BMEL01000003.1"/>
</dbReference>
<gene>
    <name evidence="2" type="ORF">GCM10010954_24890</name>
</gene>
<reference evidence="2" key="1">
    <citation type="journal article" date="2014" name="Int. J. Syst. Evol. Microbiol.">
        <title>Complete genome sequence of Corynebacterium casei LMG S-19264T (=DSM 44701T), isolated from a smear-ripened cheese.</title>
        <authorList>
            <consortium name="US DOE Joint Genome Institute (JGI-PGF)"/>
            <person name="Walter F."/>
            <person name="Albersmeier A."/>
            <person name="Kalinowski J."/>
            <person name="Ruckert C."/>
        </authorList>
    </citation>
    <scope>NUCLEOTIDE SEQUENCE</scope>
    <source>
        <strain evidence="2">CGMCC 1.12153</strain>
    </source>
</reference>
<keyword evidence="3" id="KW-1185">Reference proteome</keyword>
<dbReference type="GO" id="GO:1990189">
    <property type="term" value="F:protein N-terminal-serine acetyltransferase activity"/>
    <property type="evidence" value="ECO:0007669"/>
    <property type="project" value="TreeGrafter"/>
</dbReference>
<comment type="caution">
    <text evidence="2">The sequence shown here is derived from an EMBL/GenBank/DDBJ whole genome shotgun (WGS) entry which is preliminary data.</text>
</comment>
<proteinExistence type="predicted"/>
<evidence type="ECO:0000259" key="1">
    <source>
        <dbReference type="PROSITE" id="PS51186"/>
    </source>
</evidence>
<name>A0A917EW46_HALAA</name>
<accession>A0A917EW46</accession>
<dbReference type="PANTHER" id="PTHR43441">
    <property type="entry name" value="RIBOSOMAL-PROTEIN-SERINE ACETYLTRANSFERASE"/>
    <property type="match status" value="1"/>
</dbReference>
<reference evidence="2" key="2">
    <citation type="submission" date="2020-09" db="EMBL/GenBank/DDBJ databases">
        <authorList>
            <person name="Sun Q."/>
            <person name="Zhou Y."/>
        </authorList>
    </citation>
    <scope>NUCLEOTIDE SEQUENCE</scope>
    <source>
        <strain evidence="2">CGMCC 1.12153</strain>
    </source>
</reference>
<dbReference type="InterPro" id="IPR000182">
    <property type="entry name" value="GNAT_dom"/>
</dbReference>
<dbReference type="GO" id="GO:0005737">
    <property type="term" value="C:cytoplasm"/>
    <property type="evidence" value="ECO:0007669"/>
    <property type="project" value="TreeGrafter"/>
</dbReference>
<sequence length="181" mass="20887">MFTYTIDDELSLKLIEPNDAKELYQLTDQSRDHLRTWLGWVDGNDSIEHTEGFIKMGMKKYAENEGVSTCIIYKDEIAGIIGTHATDWTNRSASIGYWLGEAFIGRGIMTRATRAMTDYLLGDLKLNRVEIRAAARNTSSRSIPERLGFTKEGQIRQAEWLYDHYVDHVVYSILAEEWKRE</sequence>
<dbReference type="PANTHER" id="PTHR43441:SF12">
    <property type="entry name" value="RIBOSOMAL N-ACETYLTRANSFERASE YDAF-RELATED"/>
    <property type="match status" value="1"/>
</dbReference>
<dbReference type="Gene3D" id="3.40.630.30">
    <property type="match status" value="1"/>
</dbReference>
<evidence type="ECO:0000313" key="3">
    <source>
        <dbReference type="Proteomes" id="UP000660110"/>
    </source>
</evidence>
<dbReference type="AlphaFoldDB" id="A0A917EW46"/>
<dbReference type="GO" id="GO:0008999">
    <property type="term" value="F:protein-N-terminal-alanine acetyltransferase activity"/>
    <property type="evidence" value="ECO:0007669"/>
    <property type="project" value="TreeGrafter"/>
</dbReference>
<organism evidence="2 3">
    <name type="scientific">Halobacillus andaensis</name>
    <dbReference type="NCBI Taxonomy" id="1176239"/>
    <lineage>
        <taxon>Bacteria</taxon>
        <taxon>Bacillati</taxon>
        <taxon>Bacillota</taxon>
        <taxon>Bacilli</taxon>
        <taxon>Bacillales</taxon>
        <taxon>Bacillaceae</taxon>
        <taxon>Halobacillus</taxon>
    </lineage>
</organism>